<dbReference type="InterPro" id="IPR042097">
    <property type="entry name" value="Aminopeptidase_N-like_N_sf"/>
</dbReference>
<keyword evidence="1" id="KW-0812">Transmembrane</keyword>
<gene>
    <name evidence="2" type="ORF">JHL18_15265</name>
</gene>
<reference evidence="3" key="1">
    <citation type="submission" date="2021-01" db="EMBL/GenBank/DDBJ databases">
        <title>Genome public.</title>
        <authorList>
            <person name="Liu C."/>
            <person name="Sun Q."/>
        </authorList>
    </citation>
    <scope>NUCLEOTIDE SEQUENCE [LARGE SCALE GENOMIC DNA]</scope>
    <source>
        <strain evidence="3">YIM B02505</strain>
    </source>
</reference>
<protein>
    <recommendedName>
        <fullName evidence="4">ABC-2 family transporter protein</fullName>
    </recommendedName>
</protein>
<dbReference type="Proteomes" id="UP000596739">
    <property type="component" value="Unassembled WGS sequence"/>
</dbReference>
<evidence type="ECO:0000313" key="2">
    <source>
        <dbReference type="EMBL" id="MBK1811980.1"/>
    </source>
</evidence>
<keyword evidence="3" id="KW-1185">Reference proteome</keyword>
<feature type="transmembrane region" description="Helical" evidence="1">
    <location>
        <begin position="244"/>
        <end position="266"/>
    </location>
</feature>
<evidence type="ECO:0000313" key="3">
    <source>
        <dbReference type="Proteomes" id="UP000596739"/>
    </source>
</evidence>
<feature type="transmembrane region" description="Helical" evidence="1">
    <location>
        <begin position="215"/>
        <end position="232"/>
    </location>
</feature>
<dbReference type="Gene3D" id="2.60.40.1730">
    <property type="entry name" value="tricorn interacting facor f3 domain"/>
    <property type="match status" value="1"/>
</dbReference>
<keyword evidence="1" id="KW-1133">Transmembrane helix</keyword>
<feature type="transmembrane region" description="Helical" evidence="1">
    <location>
        <begin position="136"/>
        <end position="158"/>
    </location>
</feature>
<feature type="transmembrane region" description="Helical" evidence="1">
    <location>
        <begin position="165"/>
        <end position="184"/>
    </location>
</feature>
<dbReference type="EMBL" id="JAENHN010000043">
    <property type="protein sequence ID" value="MBK1811980.1"/>
    <property type="molecule type" value="Genomic_DNA"/>
</dbReference>
<feature type="transmembrane region" description="Helical" evidence="1">
    <location>
        <begin position="20"/>
        <end position="36"/>
    </location>
</feature>
<sequence>MRKIKALAKYEIINLRRGKLIWVIGALYLFGIQQIIDSMKLSGNTFLSVVGLIKVSWLPLNFIMIPLLLLIITIGQSSNEVFESVDISRKEIIISKIITVGIIDAVLLLCNIAVLTFFCIISRASLGYILYESLGYIVNTVIFLIVCSSIGLFIGQVISKYVNNIIGYIVVILTFGFLCNFYKLENAIFPLVDIRTFPGIFDVISYDKSYLYHNVFWLGISLILILVSYMCICNRKNERGHIRLQIGSVIIVSILCAYLGVSINAMKPNMYDITNRQDSEYVEANNNSREVTYFSKNDCGYYIDKYNMNIDINNNIKNSCEMEIKVRNKSISSVEIGLYKSLKISKLELDGKSLEFERTNNSFIVKLSKEYRSGETLNMKISYEGEINTHWLNGENLFFARNNSLFLADVLEWYPKLNDDETKDYKVNIKYASKNKIYTNLDQESNQDGVAFTGKDRDIFLISGNIKDRKYKDYLVIGNEEYIKSDKKCDELINYLNRTKDPTRKIVLSPFIPGLTKMDKPYEGAFVHASRY</sequence>
<feature type="transmembrane region" description="Helical" evidence="1">
    <location>
        <begin position="56"/>
        <end position="76"/>
    </location>
</feature>
<evidence type="ECO:0008006" key="4">
    <source>
        <dbReference type="Google" id="ProtNLM"/>
    </source>
</evidence>
<name>A0ABS1ERE4_9CLOT</name>
<dbReference type="RefSeq" id="WP_200270718.1">
    <property type="nucleotide sequence ID" value="NZ_JAENHN010000043.1"/>
</dbReference>
<evidence type="ECO:0000256" key="1">
    <source>
        <dbReference type="SAM" id="Phobius"/>
    </source>
</evidence>
<comment type="caution">
    <text evidence="2">The sequence shown here is derived from an EMBL/GenBank/DDBJ whole genome shotgun (WGS) entry which is preliminary data.</text>
</comment>
<keyword evidence="1" id="KW-0472">Membrane</keyword>
<feature type="transmembrane region" description="Helical" evidence="1">
    <location>
        <begin position="97"/>
        <end position="124"/>
    </location>
</feature>
<proteinExistence type="predicted"/>
<organism evidence="2 3">
    <name type="scientific">Clostridium yunnanense</name>
    <dbReference type="NCBI Taxonomy" id="2800325"/>
    <lineage>
        <taxon>Bacteria</taxon>
        <taxon>Bacillati</taxon>
        <taxon>Bacillota</taxon>
        <taxon>Clostridia</taxon>
        <taxon>Eubacteriales</taxon>
        <taxon>Clostridiaceae</taxon>
        <taxon>Clostridium</taxon>
    </lineage>
</organism>
<accession>A0ABS1ERE4</accession>